<keyword evidence="4" id="KW-0949">S-adenosyl-L-methionine</keyword>
<evidence type="ECO:0000256" key="5">
    <source>
        <dbReference type="ARBA" id="ARBA00047942"/>
    </source>
</evidence>
<name>A0A1H0WAU2_9PSEU</name>
<reference evidence="8" key="1">
    <citation type="submission" date="2016-10" db="EMBL/GenBank/DDBJ databases">
        <authorList>
            <person name="Varghese N."/>
            <person name="Submissions S."/>
        </authorList>
    </citation>
    <scope>NUCLEOTIDE SEQUENCE [LARGE SCALE GENOMIC DNA]</scope>
    <source>
        <strain evidence="8">IBRC-M 10655</strain>
    </source>
</reference>
<dbReference type="EMBL" id="FNJB01000019">
    <property type="protein sequence ID" value="SDP87436.1"/>
    <property type="molecule type" value="Genomic_DNA"/>
</dbReference>
<dbReference type="GO" id="GO:0009007">
    <property type="term" value="F:site-specific DNA-methyltransferase (adenine-specific) activity"/>
    <property type="evidence" value="ECO:0007669"/>
    <property type="project" value="UniProtKB-EC"/>
</dbReference>
<dbReference type="GO" id="GO:0006304">
    <property type="term" value="P:DNA modification"/>
    <property type="evidence" value="ECO:0007669"/>
    <property type="project" value="InterPro"/>
</dbReference>
<dbReference type="OrthoDB" id="32195at2"/>
<evidence type="ECO:0000259" key="6">
    <source>
        <dbReference type="Pfam" id="PF07669"/>
    </source>
</evidence>
<evidence type="ECO:0000256" key="2">
    <source>
        <dbReference type="ARBA" id="ARBA00022603"/>
    </source>
</evidence>
<protein>
    <recommendedName>
        <fullName evidence="1">site-specific DNA-methyltransferase (adenine-specific)</fullName>
        <ecNumber evidence="1">2.1.1.72</ecNumber>
    </recommendedName>
</protein>
<dbReference type="CDD" id="cd02440">
    <property type="entry name" value="AdoMet_MTases"/>
    <property type="match status" value="1"/>
</dbReference>
<evidence type="ECO:0000313" key="7">
    <source>
        <dbReference type="EMBL" id="SDP87436.1"/>
    </source>
</evidence>
<dbReference type="InterPro" id="IPR002052">
    <property type="entry name" value="DNA_methylase_N6_adenine_CS"/>
</dbReference>
<dbReference type="InterPro" id="IPR050953">
    <property type="entry name" value="N4_N6_ade-DNA_methylase"/>
</dbReference>
<feature type="domain" description="Type II methyltransferase M.TaqI-like" evidence="6">
    <location>
        <begin position="95"/>
        <end position="189"/>
    </location>
</feature>
<keyword evidence="8" id="KW-1185">Reference proteome</keyword>
<dbReference type="Pfam" id="PF07669">
    <property type="entry name" value="Eco57I"/>
    <property type="match status" value="1"/>
</dbReference>
<dbReference type="PANTHER" id="PTHR33841:SF1">
    <property type="entry name" value="DNA METHYLTRANSFERASE A"/>
    <property type="match status" value="1"/>
</dbReference>
<keyword evidence="2" id="KW-0489">Methyltransferase</keyword>
<dbReference type="PROSITE" id="PS00092">
    <property type="entry name" value="N6_MTASE"/>
    <property type="match status" value="1"/>
</dbReference>
<dbReference type="STRING" id="504798.SAMN05421871_11581"/>
<gene>
    <name evidence="7" type="ORF">SAMN05192558_11925</name>
</gene>
<comment type="catalytic activity">
    <reaction evidence="5">
        <text>a 2'-deoxyadenosine in DNA + S-adenosyl-L-methionine = an N(6)-methyl-2'-deoxyadenosine in DNA + S-adenosyl-L-homocysteine + H(+)</text>
        <dbReference type="Rhea" id="RHEA:15197"/>
        <dbReference type="Rhea" id="RHEA-COMP:12418"/>
        <dbReference type="Rhea" id="RHEA-COMP:12419"/>
        <dbReference type="ChEBI" id="CHEBI:15378"/>
        <dbReference type="ChEBI" id="CHEBI:57856"/>
        <dbReference type="ChEBI" id="CHEBI:59789"/>
        <dbReference type="ChEBI" id="CHEBI:90615"/>
        <dbReference type="ChEBI" id="CHEBI:90616"/>
        <dbReference type="EC" id="2.1.1.72"/>
    </reaction>
</comment>
<keyword evidence="3" id="KW-0808">Transferase</keyword>
<dbReference type="InterPro" id="IPR029063">
    <property type="entry name" value="SAM-dependent_MTases_sf"/>
</dbReference>
<dbReference type="AlphaFoldDB" id="A0A1H0WAU2"/>
<dbReference type="GO" id="GO:0003676">
    <property type="term" value="F:nucleic acid binding"/>
    <property type="evidence" value="ECO:0007669"/>
    <property type="project" value="InterPro"/>
</dbReference>
<dbReference type="RefSeq" id="WP_091383651.1">
    <property type="nucleotide sequence ID" value="NZ_FNDV01000015.1"/>
</dbReference>
<dbReference type="EC" id="2.1.1.72" evidence="1"/>
<dbReference type="GO" id="GO:0032259">
    <property type="term" value="P:methylation"/>
    <property type="evidence" value="ECO:0007669"/>
    <property type="project" value="UniProtKB-KW"/>
</dbReference>
<dbReference type="Proteomes" id="UP000199651">
    <property type="component" value="Unassembled WGS sequence"/>
</dbReference>
<evidence type="ECO:0000256" key="1">
    <source>
        <dbReference type="ARBA" id="ARBA00011900"/>
    </source>
</evidence>
<dbReference type="SUPFAM" id="SSF53335">
    <property type="entry name" value="S-adenosyl-L-methionine-dependent methyltransferases"/>
    <property type="match status" value="1"/>
</dbReference>
<sequence length="517" mass="56811">MADLRKRHGVHYTPVALASFLAERVARQTGERALRVLDPACGDGELLAAFAKLVPDAELVGYDLDPDAVDAARARLPGAVIEPGDFTVAGAALPAGSFDVVITNPPYVRTQVLGAAAAELSARFGLRGRIDLTHPFVASVPRLLADGGVLGLLCSNRFLTTKAGANVRELLTGELDVREVFDLGDTRLFEAAVLPAVVVAVKGPPAGAAWFASVYESDVESPDGDLFTALTKDTASRLSVGGRSFQVDVGTLAHGGGHPWRLSTPERERRLIRVADRTWHTLGDLARVRVGIKTTADPVFIREDWADVEPELLRPLLTHEDLSAWTPPRESRMRVLYPYLDQPRRQVIRLEEYPRAAAYLLGHRERLQARRYLIDAGREWFEIWVPQRPALWREPKIVFPDISPEPRFAIDRTGSVVNGDCYWIAVPELGEDVAHLVLGVANSGFGTRFYDEVCGNRLYAGRRRWITQYVARLPLPDPATPAAREVIALARLLTADADRALLPRLEAAVRAAFGEVE</sequence>
<dbReference type="PANTHER" id="PTHR33841">
    <property type="entry name" value="DNA METHYLTRANSFERASE YEEA-RELATED"/>
    <property type="match status" value="1"/>
</dbReference>
<proteinExistence type="predicted"/>
<evidence type="ECO:0000256" key="4">
    <source>
        <dbReference type="ARBA" id="ARBA00022691"/>
    </source>
</evidence>
<accession>A0A1H0WAU2</accession>
<evidence type="ECO:0000256" key="3">
    <source>
        <dbReference type="ARBA" id="ARBA00022679"/>
    </source>
</evidence>
<dbReference type="PRINTS" id="PR00507">
    <property type="entry name" value="N12N6MTFRASE"/>
</dbReference>
<dbReference type="InterPro" id="IPR011639">
    <property type="entry name" value="MethylTrfase_TaqI-like_dom"/>
</dbReference>
<dbReference type="Gene3D" id="3.40.50.150">
    <property type="entry name" value="Vaccinia Virus protein VP39"/>
    <property type="match status" value="1"/>
</dbReference>
<organism evidence="7 8">
    <name type="scientific">Actinokineospora alba</name>
    <dbReference type="NCBI Taxonomy" id="504798"/>
    <lineage>
        <taxon>Bacteria</taxon>
        <taxon>Bacillati</taxon>
        <taxon>Actinomycetota</taxon>
        <taxon>Actinomycetes</taxon>
        <taxon>Pseudonocardiales</taxon>
        <taxon>Pseudonocardiaceae</taxon>
        <taxon>Actinokineospora</taxon>
    </lineage>
</organism>
<evidence type="ECO:0000313" key="8">
    <source>
        <dbReference type="Proteomes" id="UP000199651"/>
    </source>
</evidence>